<dbReference type="InterPro" id="IPR006009">
    <property type="entry name" value="GlcNAc_MurG"/>
</dbReference>
<keyword evidence="4 10" id="KW-0808">Transferase</keyword>
<evidence type="ECO:0000256" key="10">
    <source>
        <dbReference type="HAMAP-Rule" id="MF_00033"/>
    </source>
</evidence>
<evidence type="ECO:0000313" key="13">
    <source>
        <dbReference type="EMBL" id="AEI94539.1"/>
    </source>
</evidence>
<comment type="function">
    <text evidence="10">Cell wall formation. Catalyzes the transfer of a GlcNAc subunit on undecaprenyl-pyrophosphoryl-MurNAc-pentapeptide (lipid intermediate I) to form undecaprenyl-pyrophosphoryl-MurNAc-(pentapeptide)GlcNAc (lipid intermediate II).</text>
</comment>
<keyword evidence="6 10" id="KW-0573">Peptidoglycan synthesis</keyword>
<dbReference type="Proteomes" id="UP000001353">
    <property type="component" value="Chromosome"/>
</dbReference>
<dbReference type="RefSeq" id="WP_013962460.1">
    <property type="nucleotide sequence ID" value="NC_015730.1"/>
</dbReference>
<dbReference type="AlphaFoldDB" id="F7ZDD7"/>
<feature type="binding site" evidence="10">
    <location>
        <position position="165"/>
    </location>
    <ligand>
        <name>UDP-N-acetyl-alpha-D-glucosamine</name>
        <dbReference type="ChEBI" id="CHEBI:57705"/>
    </ligand>
</feature>
<organism evidence="13 14">
    <name type="scientific">Roseobacter litoralis (strain ATCC 49566 / DSM 6996 / JCM 21268 / NBRC 15278 / OCh 149)</name>
    <dbReference type="NCBI Taxonomy" id="391595"/>
    <lineage>
        <taxon>Bacteria</taxon>
        <taxon>Pseudomonadati</taxon>
        <taxon>Pseudomonadota</taxon>
        <taxon>Alphaproteobacteria</taxon>
        <taxon>Rhodobacterales</taxon>
        <taxon>Roseobacteraceae</taxon>
        <taxon>Roseobacter</taxon>
    </lineage>
</organism>
<gene>
    <name evidence="10 13" type="primary">murG</name>
    <name evidence="13" type="ordered locus">RLO149_c025710</name>
</gene>
<dbReference type="GO" id="GO:0071555">
    <property type="term" value="P:cell wall organization"/>
    <property type="evidence" value="ECO:0007669"/>
    <property type="project" value="UniProtKB-KW"/>
</dbReference>
<feature type="binding site" evidence="10">
    <location>
        <position position="293"/>
    </location>
    <ligand>
        <name>UDP-N-acetyl-alpha-D-glucosamine</name>
        <dbReference type="ChEBI" id="CHEBI:57705"/>
    </ligand>
</feature>
<protein>
    <recommendedName>
        <fullName evidence="10">UDP-N-acetylglucosamine--N-acetylmuramyl-(pentapeptide) pyrophosphoryl-undecaprenol N-acetylglucosamine transferase</fullName>
        <ecNumber evidence="10">2.4.1.227</ecNumber>
    </recommendedName>
    <alternativeName>
        <fullName evidence="10">Undecaprenyl-PP-MurNAc-pentapeptide-UDPGlcNAc GlcNAc transferase</fullName>
    </alternativeName>
</protein>
<dbReference type="Pfam" id="PF04101">
    <property type="entry name" value="Glyco_tran_28_C"/>
    <property type="match status" value="1"/>
</dbReference>
<dbReference type="PANTHER" id="PTHR21015:SF22">
    <property type="entry name" value="GLYCOSYLTRANSFERASE"/>
    <property type="match status" value="1"/>
</dbReference>
<comment type="subcellular location">
    <subcellularLocation>
        <location evidence="10">Cell inner membrane</location>
        <topology evidence="10">Peripheral membrane protein</topology>
        <orientation evidence="10">Cytoplasmic side</orientation>
    </subcellularLocation>
</comment>
<reference evidence="13 14" key="1">
    <citation type="journal article" date="2011" name="BMC Genomics">
        <title>Comparative genome analysis and genome-guided physiological analysis of Roseobacter litoralis.</title>
        <authorList>
            <person name="Kalhoefer D."/>
            <person name="Thole S."/>
            <person name="Voget S."/>
            <person name="Lehmann R."/>
            <person name="Liesegang H."/>
            <person name="Wollher A."/>
            <person name="Daniel R."/>
            <person name="Simon M."/>
            <person name="Brinkhoff T."/>
        </authorList>
    </citation>
    <scope>NUCLEOTIDE SEQUENCE [LARGE SCALE GENOMIC DNA]</scope>
    <source>
        <strain evidence="14">ATCC 49566 / DSM 6996 / JCM 21268 / NBRC 15278 / OCh 149</strain>
    </source>
</reference>
<evidence type="ECO:0000313" key="14">
    <source>
        <dbReference type="Proteomes" id="UP000001353"/>
    </source>
</evidence>
<evidence type="ECO:0000256" key="4">
    <source>
        <dbReference type="ARBA" id="ARBA00022679"/>
    </source>
</evidence>
<dbReference type="InterPro" id="IPR007235">
    <property type="entry name" value="Glyco_trans_28_C"/>
</dbReference>
<feature type="domain" description="Glycosyltransferase family 28 N-terminal" evidence="11">
    <location>
        <begin position="7"/>
        <end position="143"/>
    </location>
</feature>
<feature type="domain" description="Glycosyl transferase family 28 C-terminal" evidence="12">
    <location>
        <begin position="186"/>
        <end position="349"/>
    </location>
</feature>
<proteinExistence type="inferred from homology"/>
<dbReference type="GO" id="GO:0050511">
    <property type="term" value="F:undecaprenyldiphospho-muramoylpentapeptide beta-N-acetylglucosaminyltransferase activity"/>
    <property type="evidence" value="ECO:0007669"/>
    <property type="project" value="UniProtKB-UniRule"/>
</dbReference>
<dbReference type="NCBIfam" id="TIGR01133">
    <property type="entry name" value="murG"/>
    <property type="match status" value="1"/>
</dbReference>
<keyword evidence="10" id="KW-0997">Cell inner membrane</keyword>
<dbReference type="GO" id="GO:0005886">
    <property type="term" value="C:plasma membrane"/>
    <property type="evidence" value="ECO:0007669"/>
    <property type="project" value="UniProtKB-SubCell"/>
</dbReference>
<dbReference type="Pfam" id="PF03033">
    <property type="entry name" value="Glyco_transf_28"/>
    <property type="match status" value="1"/>
</dbReference>
<evidence type="ECO:0000256" key="6">
    <source>
        <dbReference type="ARBA" id="ARBA00022984"/>
    </source>
</evidence>
<keyword evidence="5 10" id="KW-0133">Cell shape</keyword>
<keyword evidence="7 10" id="KW-0472">Membrane</keyword>
<evidence type="ECO:0000256" key="5">
    <source>
        <dbReference type="ARBA" id="ARBA00022960"/>
    </source>
</evidence>
<keyword evidence="9 10" id="KW-0961">Cell wall biogenesis/degradation</keyword>
<dbReference type="eggNOG" id="COG0707">
    <property type="taxonomic scope" value="Bacteria"/>
</dbReference>
<dbReference type="OrthoDB" id="9808936at2"/>
<keyword evidence="1 10" id="KW-1003">Cell membrane</keyword>
<evidence type="ECO:0000259" key="11">
    <source>
        <dbReference type="Pfam" id="PF03033"/>
    </source>
</evidence>
<dbReference type="STRING" id="391595.RLO149_c025710"/>
<evidence type="ECO:0000259" key="12">
    <source>
        <dbReference type="Pfam" id="PF04101"/>
    </source>
</evidence>
<comment type="catalytic activity">
    <reaction evidence="10">
        <text>di-trans,octa-cis-undecaprenyl diphospho-N-acetyl-alpha-D-muramoyl-L-alanyl-D-glutamyl-meso-2,6-diaminopimeloyl-D-alanyl-D-alanine + UDP-N-acetyl-alpha-D-glucosamine = di-trans,octa-cis-undecaprenyl diphospho-[N-acetyl-alpha-D-glucosaminyl-(1-&gt;4)]-N-acetyl-alpha-D-muramoyl-L-alanyl-D-glutamyl-meso-2,6-diaminopimeloyl-D-alanyl-D-alanine + UDP + H(+)</text>
        <dbReference type="Rhea" id="RHEA:31227"/>
        <dbReference type="ChEBI" id="CHEBI:15378"/>
        <dbReference type="ChEBI" id="CHEBI:57705"/>
        <dbReference type="ChEBI" id="CHEBI:58223"/>
        <dbReference type="ChEBI" id="CHEBI:61387"/>
        <dbReference type="ChEBI" id="CHEBI:61388"/>
        <dbReference type="EC" id="2.4.1.227"/>
    </reaction>
</comment>
<dbReference type="GO" id="GO:0005975">
    <property type="term" value="P:carbohydrate metabolic process"/>
    <property type="evidence" value="ECO:0007669"/>
    <property type="project" value="InterPro"/>
</dbReference>
<sequence length="366" mass="38585">MSAPLLLIAAGGTGGHMFPAQALAEAMLNRGWRVKLTTDARGARYTSGFPHSTEIEEISSATFARGGIASKIVAPFKIGAGVLRALLSFRRDRPAVVVGFGGYPTIPALAAAFVMKLPRMIHEQNGILGRVNTAFASRVDAIACGTWPTDLPEGIEGYHTGNPVRKAILERAEAGYICPGDYPMEVLVIGGSQGARILSDVIPPAIASLPMAMLRNLRVSHQARDEDEERVAKFYADNGVQAEVQPFFQDVPRRMTEAQLVISRSGASSVADLSVIGRPSILIPFAAATGDHQTANARGLVEAGGAIMVPESKASPEALATQILSVLDNPTAAMQMATAAARFGRPEATEMLAQMVEGLAEKGQGT</sequence>
<evidence type="ECO:0000256" key="2">
    <source>
        <dbReference type="ARBA" id="ARBA00022618"/>
    </source>
</evidence>
<feature type="binding site" evidence="10">
    <location>
        <position position="125"/>
    </location>
    <ligand>
        <name>UDP-N-acetyl-alpha-D-glucosamine</name>
        <dbReference type="ChEBI" id="CHEBI:57705"/>
    </ligand>
</feature>
<dbReference type="EC" id="2.4.1.227" evidence="10"/>
<comment type="caution">
    <text evidence="10">Lacks conserved residue(s) required for the propagation of feature annotation.</text>
</comment>
<dbReference type="Gene3D" id="3.40.50.2000">
    <property type="entry name" value="Glycogen Phosphorylase B"/>
    <property type="match status" value="2"/>
</dbReference>
<dbReference type="GO" id="GO:0008360">
    <property type="term" value="P:regulation of cell shape"/>
    <property type="evidence" value="ECO:0007669"/>
    <property type="project" value="UniProtKB-KW"/>
</dbReference>
<evidence type="ECO:0000256" key="9">
    <source>
        <dbReference type="ARBA" id="ARBA00023316"/>
    </source>
</evidence>
<evidence type="ECO:0000256" key="7">
    <source>
        <dbReference type="ARBA" id="ARBA00023136"/>
    </source>
</evidence>
<feature type="binding site" evidence="10">
    <location>
        <begin position="13"/>
        <end position="15"/>
    </location>
    <ligand>
        <name>UDP-N-acetyl-alpha-D-glucosamine</name>
        <dbReference type="ChEBI" id="CHEBI:57705"/>
    </ligand>
</feature>
<dbReference type="UniPathway" id="UPA00219"/>
<dbReference type="HAMAP" id="MF_00033">
    <property type="entry name" value="MurG"/>
    <property type="match status" value="1"/>
</dbReference>
<name>F7ZDD7_ROSLO</name>
<dbReference type="SUPFAM" id="SSF53756">
    <property type="entry name" value="UDP-Glycosyltransferase/glycogen phosphorylase"/>
    <property type="match status" value="1"/>
</dbReference>
<keyword evidence="3 10" id="KW-0328">Glycosyltransferase</keyword>
<dbReference type="GO" id="GO:0051991">
    <property type="term" value="F:UDP-N-acetyl-D-glucosamine:N-acetylmuramoyl-L-alanyl-D-glutamyl-meso-2,6-diaminopimelyl-D-alanyl-D-alanine-diphosphoundecaprenol 4-beta-N-acetylglucosaminlytransferase activity"/>
    <property type="evidence" value="ECO:0007669"/>
    <property type="project" value="RHEA"/>
</dbReference>
<feature type="binding site" evidence="10">
    <location>
        <position position="192"/>
    </location>
    <ligand>
        <name>UDP-N-acetyl-alpha-D-glucosamine</name>
        <dbReference type="ChEBI" id="CHEBI:57705"/>
    </ligand>
</feature>
<dbReference type="CDD" id="cd03785">
    <property type="entry name" value="GT28_MurG"/>
    <property type="match status" value="1"/>
</dbReference>
<evidence type="ECO:0000256" key="1">
    <source>
        <dbReference type="ARBA" id="ARBA00022475"/>
    </source>
</evidence>
<comment type="pathway">
    <text evidence="10">Cell wall biogenesis; peptidoglycan biosynthesis.</text>
</comment>
<dbReference type="PANTHER" id="PTHR21015">
    <property type="entry name" value="UDP-N-ACETYLGLUCOSAMINE--N-ACETYLMURAMYL-(PENTAPEPTIDE) PYROPHOSPHORYL-UNDECAPRENOL N-ACETYLGLUCOSAMINE TRANSFERASE 1"/>
    <property type="match status" value="1"/>
</dbReference>
<dbReference type="InterPro" id="IPR004276">
    <property type="entry name" value="GlycoTrans_28_N"/>
</dbReference>
<keyword evidence="2 10" id="KW-0132">Cell division</keyword>
<dbReference type="KEGG" id="rli:RLO149_c025710"/>
<keyword evidence="8 10" id="KW-0131">Cell cycle</keyword>
<keyword evidence="14" id="KW-1185">Reference proteome</keyword>
<evidence type="ECO:0000256" key="8">
    <source>
        <dbReference type="ARBA" id="ARBA00023306"/>
    </source>
</evidence>
<dbReference type="HOGENOM" id="CLU_037404_2_1_5"/>
<comment type="similarity">
    <text evidence="10">Belongs to the glycosyltransferase 28 family. MurG subfamily.</text>
</comment>
<dbReference type="GO" id="GO:0009252">
    <property type="term" value="P:peptidoglycan biosynthetic process"/>
    <property type="evidence" value="ECO:0007669"/>
    <property type="project" value="UniProtKB-UniRule"/>
</dbReference>
<accession>F7ZDD7</accession>
<dbReference type="EMBL" id="CP002623">
    <property type="protein sequence ID" value="AEI94539.1"/>
    <property type="molecule type" value="Genomic_DNA"/>
</dbReference>
<evidence type="ECO:0000256" key="3">
    <source>
        <dbReference type="ARBA" id="ARBA00022676"/>
    </source>
</evidence>
<dbReference type="GO" id="GO:0051301">
    <property type="term" value="P:cell division"/>
    <property type="evidence" value="ECO:0007669"/>
    <property type="project" value="UniProtKB-KW"/>
</dbReference>